<proteinExistence type="predicted"/>
<protein>
    <recommendedName>
        <fullName evidence="3">BclA C-terminal domain-containing protein</fullName>
    </recommendedName>
</protein>
<accession>A0A4Q2KAZ3</accession>
<keyword evidence="2" id="KW-1185">Reference proteome</keyword>
<comment type="caution">
    <text evidence="1">The sequence shown here is derived from an EMBL/GenBank/DDBJ whole genome shotgun (WGS) entry which is preliminary data.</text>
</comment>
<reference evidence="1 2" key="1">
    <citation type="journal article" date="2019" name="Gut">
        <title>Antibiotics-induced monodominance of a novel gut bacterial order.</title>
        <authorList>
            <person name="Hildebrand F."/>
            <person name="Moitinho-Silva L."/>
            <person name="Blasche S."/>
            <person name="Jahn M.T."/>
            <person name="Gossmann T.I."/>
            <person name="Heuerta-Cepas J."/>
            <person name="Hercog R."/>
            <person name="Luetge M."/>
            <person name="Bahram M."/>
            <person name="Pryszlak A."/>
            <person name="Alves R.J."/>
            <person name="Waszak S.M."/>
            <person name="Zhu A."/>
            <person name="Ye L."/>
            <person name="Costea P.I."/>
            <person name="Aalvink S."/>
            <person name="Belzer C."/>
            <person name="Forslund S.K."/>
            <person name="Sunagawa S."/>
            <person name="Hentschel U."/>
            <person name="Merten C."/>
            <person name="Patil K.R."/>
            <person name="Benes V."/>
            <person name="Bork P."/>
        </authorList>
    </citation>
    <scope>NUCLEOTIDE SEQUENCE [LARGE SCALE GENOMIC DNA]</scope>
    <source>
        <strain evidence="1 2">HDS1380</strain>
    </source>
</reference>
<evidence type="ECO:0000313" key="2">
    <source>
        <dbReference type="Proteomes" id="UP000291269"/>
    </source>
</evidence>
<dbReference type="EMBL" id="SDOZ01000002">
    <property type="protein sequence ID" value="RXZ61735.1"/>
    <property type="molecule type" value="Genomic_DNA"/>
</dbReference>
<gene>
    <name evidence="1" type="ORF">ESZ91_04915</name>
</gene>
<evidence type="ECO:0008006" key="3">
    <source>
        <dbReference type="Google" id="ProtNLM"/>
    </source>
</evidence>
<dbReference type="OrthoDB" id="2064019at2"/>
<dbReference type="Proteomes" id="UP000291269">
    <property type="component" value="Unassembled WGS sequence"/>
</dbReference>
<sequence length="143" mass="14931">MPLDTVTAYADTTPTITAGSPIIFSDNTELNGTALSHTANTGDIVFNEPGVYFAAFSGTAVPATGATFPSTNEVYLTLDGTRLEGATAQHIFHISTENAPESVSRIITVTAAGSRLEVVTEGDIVFNYATLSVFKIADLPANT</sequence>
<organism evidence="1 2">
    <name type="scientific">Candidatus Borkfalkia ceftriaxoniphila</name>
    <dbReference type="NCBI Taxonomy" id="2508949"/>
    <lineage>
        <taxon>Bacteria</taxon>
        <taxon>Bacillati</taxon>
        <taxon>Bacillota</taxon>
        <taxon>Clostridia</taxon>
        <taxon>Christensenellales</taxon>
        <taxon>Christensenellaceae</taxon>
        <taxon>Candidatus Borkfalkia</taxon>
    </lineage>
</organism>
<dbReference type="AlphaFoldDB" id="A0A4Q2KAZ3"/>
<evidence type="ECO:0000313" key="1">
    <source>
        <dbReference type="EMBL" id="RXZ61735.1"/>
    </source>
</evidence>
<name>A0A4Q2KAZ3_9FIRM</name>
<dbReference type="RefSeq" id="WP_129224691.1">
    <property type="nucleotide sequence ID" value="NZ_SDOZ01000002.1"/>
</dbReference>
<dbReference type="InterPro" id="IPR008983">
    <property type="entry name" value="Tumour_necrosis_fac-like_dom"/>
</dbReference>
<dbReference type="Gene3D" id="2.60.120.40">
    <property type="match status" value="1"/>
</dbReference>